<organism evidence="6 7">
    <name type="scientific">Micromonas commoda (strain RCC299 / NOUM17 / CCMP2709)</name>
    <name type="common">Picoplanktonic green alga</name>
    <dbReference type="NCBI Taxonomy" id="296587"/>
    <lineage>
        <taxon>Eukaryota</taxon>
        <taxon>Viridiplantae</taxon>
        <taxon>Chlorophyta</taxon>
        <taxon>Mamiellophyceae</taxon>
        <taxon>Mamiellales</taxon>
        <taxon>Mamiellaceae</taxon>
        <taxon>Micromonas</taxon>
    </lineage>
</organism>
<proteinExistence type="inferred from homology"/>
<dbReference type="KEGG" id="mis:MICPUN_64491"/>
<dbReference type="EMBL" id="CP001333">
    <property type="protein sequence ID" value="ACO67817.1"/>
    <property type="molecule type" value="Genomic_DNA"/>
</dbReference>
<reference evidence="6 7" key="1">
    <citation type="journal article" date="2009" name="Science">
        <title>Green evolution and dynamic adaptations revealed by genomes of the marine picoeukaryotes Micromonas.</title>
        <authorList>
            <person name="Worden A.Z."/>
            <person name="Lee J.H."/>
            <person name="Mock T."/>
            <person name="Rouze P."/>
            <person name="Simmons M.P."/>
            <person name="Aerts A.L."/>
            <person name="Allen A.E."/>
            <person name="Cuvelier M.L."/>
            <person name="Derelle E."/>
            <person name="Everett M.V."/>
            <person name="Foulon E."/>
            <person name="Grimwood J."/>
            <person name="Gundlach H."/>
            <person name="Henrissat B."/>
            <person name="Napoli C."/>
            <person name="McDonald S.M."/>
            <person name="Parker M.S."/>
            <person name="Rombauts S."/>
            <person name="Salamov A."/>
            <person name="Von Dassow P."/>
            <person name="Badger J.H."/>
            <person name="Coutinho P.M."/>
            <person name="Demir E."/>
            <person name="Dubchak I."/>
            <person name="Gentemann C."/>
            <person name="Eikrem W."/>
            <person name="Gready J.E."/>
            <person name="John U."/>
            <person name="Lanier W."/>
            <person name="Lindquist E.A."/>
            <person name="Lucas S."/>
            <person name="Mayer K.F."/>
            <person name="Moreau H."/>
            <person name="Not F."/>
            <person name="Otillar R."/>
            <person name="Panaud O."/>
            <person name="Pangilinan J."/>
            <person name="Paulsen I."/>
            <person name="Piegu B."/>
            <person name="Poliakov A."/>
            <person name="Robbens S."/>
            <person name="Schmutz J."/>
            <person name="Toulza E."/>
            <person name="Wyss T."/>
            <person name="Zelensky A."/>
            <person name="Zhou K."/>
            <person name="Armbrust E.V."/>
            <person name="Bhattacharya D."/>
            <person name="Goodenough U.W."/>
            <person name="Van de Peer Y."/>
            <person name="Grigoriev I.V."/>
        </authorList>
    </citation>
    <scope>NUCLEOTIDE SEQUENCE [LARGE SCALE GENOMIC DNA]</scope>
    <source>
        <strain evidence="7">RCC299 / NOUM17</strain>
    </source>
</reference>
<keyword evidence="7" id="KW-1185">Reference proteome</keyword>
<dbReference type="GO" id="GO:0016301">
    <property type="term" value="F:kinase activity"/>
    <property type="evidence" value="ECO:0007669"/>
    <property type="project" value="UniProtKB-KW"/>
</dbReference>
<name>C1EI88_MICCC</name>
<feature type="domain" description="Carbohydrate kinase PfkB" evidence="5">
    <location>
        <begin position="275"/>
        <end position="446"/>
    </location>
</feature>
<feature type="region of interest" description="Disordered" evidence="4">
    <location>
        <begin position="249"/>
        <end position="271"/>
    </location>
</feature>
<comment type="similarity">
    <text evidence="1">Belongs to the carbohydrate kinase PfkB family.</text>
</comment>
<feature type="region of interest" description="Disordered" evidence="4">
    <location>
        <begin position="1"/>
        <end position="36"/>
    </location>
</feature>
<dbReference type="GeneID" id="8249490"/>
<dbReference type="InterPro" id="IPR029056">
    <property type="entry name" value="Ribokinase-like"/>
</dbReference>
<dbReference type="OrthoDB" id="414463at2759"/>
<dbReference type="SUPFAM" id="SSF53613">
    <property type="entry name" value="Ribokinase-like"/>
    <property type="match status" value="1"/>
</dbReference>
<dbReference type="InterPro" id="IPR052700">
    <property type="entry name" value="Carb_kinase_PfkB-like"/>
</dbReference>
<dbReference type="STRING" id="296587.C1EI88"/>
<dbReference type="CDD" id="cd01168">
    <property type="entry name" value="adenosine_kinase"/>
    <property type="match status" value="1"/>
</dbReference>
<dbReference type="Proteomes" id="UP000002009">
    <property type="component" value="Chromosome 15"/>
</dbReference>
<dbReference type="OMA" id="GRAMEWM"/>
<dbReference type="InterPro" id="IPR011611">
    <property type="entry name" value="PfkB_dom"/>
</dbReference>
<evidence type="ECO:0000313" key="7">
    <source>
        <dbReference type="Proteomes" id="UP000002009"/>
    </source>
</evidence>
<protein>
    <recommendedName>
        <fullName evidence="5">Carbohydrate kinase PfkB domain-containing protein</fullName>
    </recommendedName>
</protein>
<feature type="compositionally biased region" description="Basic and acidic residues" evidence="4">
    <location>
        <begin position="254"/>
        <end position="264"/>
    </location>
</feature>
<dbReference type="Gene3D" id="3.40.1190.20">
    <property type="match status" value="1"/>
</dbReference>
<dbReference type="RefSeq" id="XP_002506559.1">
    <property type="nucleotide sequence ID" value="XM_002506513.1"/>
</dbReference>
<dbReference type="PROSITE" id="PS00583">
    <property type="entry name" value="PFKB_KINASES_1"/>
    <property type="match status" value="1"/>
</dbReference>
<keyword evidence="2" id="KW-0808">Transferase</keyword>
<sequence length="471" mass="49298">MASRLSASPPVGRGFTAPLRRRPSSGSLAATADQAPAAPVALRPASSMTADDSVGASSSVLLVGLGDPVSDILVRLDDPSLAARVFDACGISEPGGCVPVDSDEDIKSLLAACGEQWITGAGELETPSRSFSEDVPAQGVEPTYCPGGSAANVAKGVANLGGDAAFVGMIGRDDIGARYRELLRSQKVTPVLLEVDVDANDPGATPRSAQCLSLVEKGGQRTMRTYLGASLKMGASHFDENVERLAFGDDASPDESKAKSRSDDDAVPGHTRDRASLLHVEGYTLYRPDLARAAMTAAKRRGALVSLDLASFEVVRNCRSQLVELLNEGLVDLLFCNEDEAAELIGETRAPDAFAREDAGRAMEWMLRYVRVATVSLGARGCVSVDRDGSRGVSPGVRCNVVDTTGAGDSFTAAFLWAYLRGGSLQACCACGCAVGTAMVQVLGAELAASRWGELRGDLETVLRRDREPGT</sequence>
<evidence type="ECO:0000256" key="4">
    <source>
        <dbReference type="SAM" id="MobiDB-lite"/>
    </source>
</evidence>
<accession>C1EI88</accession>
<dbReference type="eggNOG" id="KOG2854">
    <property type="taxonomic scope" value="Eukaryota"/>
</dbReference>
<evidence type="ECO:0000256" key="2">
    <source>
        <dbReference type="ARBA" id="ARBA00022679"/>
    </source>
</evidence>
<evidence type="ECO:0000313" key="6">
    <source>
        <dbReference type="EMBL" id="ACO67817.1"/>
    </source>
</evidence>
<feature type="domain" description="Carbohydrate kinase PfkB" evidence="5">
    <location>
        <begin position="129"/>
        <end position="245"/>
    </location>
</feature>
<gene>
    <name evidence="6" type="ORF">MICPUN_64491</name>
</gene>
<evidence type="ECO:0000256" key="3">
    <source>
        <dbReference type="ARBA" id="ARBA00022777"/>
    </source>
</evidence>
<dbReference type="PANTHER" id="PTHR43320:SF1">
    <property type="entry name" value="OS01G0105900 PROTEIN"/>
    <property type="match status" value="1"/>
</dbReference>
<dbReference type="PROSITE" id="PS00584">
    <property type="entry name" value="PFKB_KINASES_2"/>
    <property type="match status" value="1"/>
</dbReference>
<evidence type="ECO:0000259" key="5">
    <source>
        <dbReference type="Pfam" id="PF00294"/>
    </source>
</evidence>
<dbReference type="InterPro" id="IPR002173">
    <property type="entry name" value="Carboh/pur_kinase_PfkB_CS"/>
</dbReference>
<dbReference type="Pfam" id="PF00294">
    <property type="entry name" value="PfkB"/>
    <property type="match status" value="2"/>
</dbReference>
<evidence type="ECO:0000256" key="1">
    <source>
        <dbReference type="ARBA" id="ARBA00010688"/>
    </source>
</evidence>
<dbReference type="InParanoid" id="C1EI88"/>
<dbReference type="AlphaFoldDB" id="C1EI88"/>
<dbReference type="PANTHER" id="PTHR43320">
    <property type="entry name" value="SUGAR KINASE"/>
    <property type="match status" value="1"/>
</dbReference>
<keyword evidence="3" id="KW-0418">Kinase</keyword>